<keyword evidence="1" id="KW-0812">Transmembrane</keyword>
<gene>
    <name evidence="2" type="ORF">K08M4_39860</name>
</gene>
<dbReference type="KEGG" id="vsy:K08M4_39860"/>
<dbReference type="RefSeq" id="WP_086051178.1">
    <property type="nucleotide sequence ID" value="NZ_CP017917.1"/>
</dbReference>
<feature type="transmembrane region" description="Helical" evidence="1">
    <location>
        <begin position="114"/>
        <end position="135"/>
    </location>
</feature>
<organism evidence="2 3">
    <name type="scientific">Vibrio syngnathi</name>
    <dbReference type="NCBI Taxonomy" id="3034029"/>
    <lineage>
        <taxon>Bacteria</taxon>
        <taxon>Pseudomonadati</taxon>
        <taxon>Pseudomonadota</taxon>
        <taxon>Gammaproteobacteria</taxon>
        <taxon>Vibrionales</taxon>
        <taxon>Vibrionaceae</taxon>
        <taxon>Vibrio</taxon>
    </lineage>
</organism>
<sequence length="194" mass="20926">MWDKVKSLIGSSAPLIGTLIGGPVGTAVGGLVSSALGVENTQQAIEKELAANPEAILKLKQLEALHEVELKHLAFEHAKLESEERKLALTQQHATMQAELASNDPYVRRWRPTWGYSMCAAWVLLFLSLAVVMMFHPEQAATVVNSVVAMTPLFGIGLTVLGINIHKRSQDKQVSMGNTPLGAIHTLKTAIRGG</sequence>
<reference evidence="2 3" key="1">
    <citation type="submission" date="2016-10" db="EMBL/GenBank/DDBJ databases">
        <title>The High Quality Genome of Vibrio splendidus K08M4.</title>
        <authorList>
            <person name="Wendling C."/>
            <person name="Chibani C.M."/>
            <person name="Hertel R."/>
            <person name="Sproer C."/>
            <person name="Bunk B."/>
            <person name="Overmann J."/>
            <person name="Roth O."/>
            <person name="Liesegang H."/>
        </authorList>
    </citation>
    <scope>NUCLEOTIDE SEQUENCE [LARGE SCALE GENOMIC DNA]</scope>
    <source>
        <strain evidence="2 3">K08M4</strain>
    </source>
</reference>
<name>A0AA34XQE5_9VIBR</name>
<keyword evidence="3" id="KW-1185">Reference proteome</keyword>
<dbReference type="AlphaFoldDB" id="A0AA34XQE5"/>
<dbReference type="EMBL" id="CP017917">
    <property type="protein sequence ID" value="ARP40647.1"/>
    <property type="molecule type" value="Genomic_DNA"/>
</dbReference>
<accession>A0AA34XQE5</accession>
<proteinExistence type="predicted"/>
<protein>
    <recommendedName>
        <fullName evidence="4">Holin of 3TMs, for gene-transfer release</fullName>
    </recommendedName>
</protein>
<evidence type="ECO:0008006" key="4">
    <source>
        <dbReference type="Google" id="ProtNLM"/>
    </source>
</evidence>
<evidence type="ECO:0000313" key="3">
    <source>
        <dbReference type="Proteomes" id="UP000194136"/>
    </source>
</evidence>
<dbReference type="Pfam" id="PF11351">
    <property type="entry name" value="GTA_holin_3TM"/>
    <property type="match status" value="1"/>
</dbReference>
<keyword evidence="1" id="KW-0472">Membrane</keyword>
<feature type="transmembrane region" description="Helical" evidence="1">
    <location>
        <begin position="147"/>
        <end position="166"/>
    </location>
</feature>
<evidence type="ECO:0000313" key="2">
    <source>
        <dbReference type="EMBL" id="ARP40647.1"/>
    </source>
</evidence>
<evidence type="ECO:0000256" key="1">
    <source>
        <dbReference type="SAM" id="Phobius"/>
    </source>
</evidence>
<dbReference type="Proteomes" id="UP000194136">
    <property type="component" value="Chromosome 2"/>
</dbReference>
<keyword evidence="1" id="KW-1133">Transmembrane helix</keyword>
<dbReference type="InterPro" id="IPR021497">
    <property type="entry name" value="GTA_holin_3TM"/>
</dbReference>